<dbReference type="Gene3D" id="1.10.340.70">
    <property type="match status" value="1"/>
</dbReference>
<evidence type="ECO:0000313" key="3">
    <source>
        <dbReference type="RefSeq" id="XP_031405825.1"/>
    </source>
</evidence>
<name>A0A6P8EGA4_PUNGR</name>
<dbReference type="InterPro" id="IPR041588">
    <property type="entry name" value="Integrase_H2C2"/>
</dbReference>
<dbReference type="GeneID" id="116214581"/>
<dbReference type="PANTHER" id="PTHR35046">
    <property type="entry name" value="ZINC KNUCKLE (CCHC-TYPE) FAMILY PROTEIN"/>
    <property type="match status" value="1"/>
</dbReference>
<evidence type="ECO:0000313" key="2">
    <source>
        <dbReference type="Proteomes" id="UP000515151"/>
    </source>
</evidence>
<organism evidence="2 3">
    <name type="scientific">Punica granatum</name>
    <name type="common">Pomegranate</name>
    <dbReference type="NCBI Taxonomy" id="22663"/>
    <lineage>
        <taxon>Eukaryota</taxon>
        <taxon>Viridiplantae</taxon>
        <taxon>Streptophyta</taxon>
        <taxon>Embryophyta</taxon>
        <taxon>Tracheophyta</taxon>
        <taxon>Spermatophyta</taxon>
        <taxon>Magnoliopsida</taxon>
        <taxon>eudicotyledons</taxon>
        <taxon>Gunneridae</taxon>
        <taxon>Pentapetalae</taxon>
        <taxon>rosids</taxon>
        <taxon>malvids</taxon>
        <taxon>Myrtales</taxon>
        <taxon>Lythraceae</taxon>
        <taxon>Punica</taxon>
    </lineage>
</organism>
<sequence length="515" mass="58836">MEEGEEEDVEETEDPVFDSEEVVDEEVVTRDTRTTLVVRRSCLTPKVADDNWLRHNIFQSTCTVRGKVCRFVIDAERALVSFSIGLKYKDVVWYNVVAMDACHLLLGRPWRYDRRVVHDGWTNSYSFMFKNVKIVLVPNRKSEKPISMGGETKLLSLARFEEEVDESQLVYVLIGKEVAAEVSVPTTAAPVVAEFVDIFPNELPYGLPPLRDIQHGIDLERGAVLPTHYRMSLRQHEELRSANKAEHLQHLRAVLCVLHREKFHVALKKCVFMASKVSFLGYVVSGDGLKVDESKIEVVKQWLLPKPITKVRSFHGLAFFYRHFIPHFSTIIALITNCMKGGKSVAYFSEKLSGAKLKYGTYDVEFYAVHKLGVTNWVADALSHRTNLLVSLHIKVPGFDYLRDLLETNLYFSNVLGKVRAGEKSEFLLNDGFLFKGNQLCIPNCSLRLKIIKELHGECHVGRDRTLQLVHGSYFWPTIRKEVDKYVQRCWVYNVSKGTATNARLYMPLPVPAQP</sequence>
<reference evidence="3" key="2">
    <citation type="submission" date="2025-08" db="UniProtKB">
        <authorList>
            <consortium name="RefSeq"/>
        </authorList>
    </citation>
    <scope>IDENTIFICATION</scope>
    <source>
        <tissue evidence="3">Leaf</tissue>
    </source>
</reference>
<dbReference type="Pfam" id="PF17921">
    <property type="entry name" value="Integrase_H2C2"/>
    <property type="match status" value="1"/>
</dbReference>
<accession>A0A6P8EGA4</accession>
<dbReference type="OrthoDB" id="407598at2759"/>
<evidence type="ECO:0000259" key="1">
    <source>
        <dbReference type="Pfam" id="PF17921"/>
    </source>
</evidence>
<dbReference type="PANTHER" id="PTHR35046:SF18">
    <property type="entry name" value="RNA-DIRECTED DNA POLYMERASE"/>
    <property type="match status" value="1"/>
</dbReference>
<protein>
    <submittedName>
        <fullName evidence="3">Uncharacterized protein LOC116214581</fullName>
    </submittedName>
</protein>
<dbReference type="InterPro" id="IPR043502">
    <property type="entry name" value="DNA/RNA_pol_sf"/>
</dbReference>
<dbReference type="SUPFAM" id="SSF56672">
    <property type="entry name" value="DNA/RNA polymerases"/>
    <property type="match status" value="1"/>
</dbReference>
<dbReference type="AlphaFoldDB" id="A0A6P8EGA4"/>
<keyword evidence="2" id="KW-1185">Reference proteome</keyword>
<reference evidence="2" key="1">
    <citation type="journal article" date="2020" name="Plant Biotechnol. J.">
        <title>The pomegranate (Punica granatum L.) draft genome dissects genetic divergence between soft- and hard-seeded cultivars.</title>
        <authorList>
            <person name="Luo X."/>
            <person name="Li H."/>
            <person name="Wu Z."/>
            <person name="Yao W."/>
            <person name="Zhao P."/>
            <person name="Cao D."/>
            <person name="Yu H."/>
            <person name="Li K."/>
            <person name="Poudel K."/>
            <person name="Zhao D."/>
            <person name="Zhang F."/>
            <person name="Xia X."/>
            <person name="Chen L."/>
            <person name="Wang Q."/>
            <person name="Jing D."/>
            <person name="Cao S."/>
        </authorList>
    </citation>
    <scope>NUCLEOTIDE SEQUENCE [LARGE SCALE GENOMIC DNA]</scope>
    <source>
        <strain evidence="2">cv. Tunisia</strain>
    </source>
</reference>
<dbReference type="Gene3D" id="3.30.70.270">
    <property type="match status" value="2"/>
</dbReference>
<gene>
    <name evidence="3" type="primary">LOC116214581</name>
</gene>
<feature type="domain" description="Integrase zinc-binding" evidence="1">
    <location>
        <begin position="445"/>
        <end position="497"/>
    </location>
</feature>
<dbReference type="InterPro" id="IPR043128">
    <property type="entry name" value="Rev_trsase/Diguanyl_cyclase"/>
</dbReference>
<proteinExistence type="predicted"/>
<dbReference type="Proteomes" id="UP000515151">
    <property type="component" value="Chromosome 7"/>
</dbReference>
<dbReference type="RefSeq" id="XP_031405825.1">
    <property type="nucleotide sequence ID" value="XM_031549965.1"/>
</dbReference>